<evidence type="ECO:0000256" key="4">
    <source>
        <dbReference type="ARBA" id="ARBA00023163"/>
    </source>
</evidence>
<dbReference type="Proteomes" id="UP000036987">
    <property type="component" value="Unassembled WGS sequence"/>
</dbReference>
<evidence type="ECO:0000313" key="8">
    <source>
        <dbReference type="EMBL" id="KMZ62576.1"/>
    </source>
</evidence>
<proteinExistence type="predicted"/>
<dbReference type="GO" id="GO:0003700">
    <property type="term" value="F:DNA-binding transcription factor activity"/>
    <property type="evidence" value="ECO:0000318"/>
    <property type="project" value="GO_Central"/>
</dbReference>
<dbReference type="PANTHER" id="PTHR31194:SF202">
    <property type="entry name" value="ETHYLENE-RESPONSIVE TRANSCRIPTION FACTOR ERF070"/>
    <property type="match status" value="1"/>
</dbReference>
<dbReference type="CDD" id="cd00018">
    <property type="entry name" value="AP2"/>
    <property type="match status" value="1"/>
</dbReference>
<dbReference type="PRINTS" id="PR00367">
    <property type="entry name" value="ETHRSPELEMNT"/>
</dbReference>
<dbReference type="Pfam" id="PF00847">
    <property type="entry name" value="AP2"/>
    <property type="match status" value="1"/>
</dbReference>
<dbReference type="GO" id="GO:0000976">
    <property type="term" value="F:transcription cis-regulatory region binding"/>
    <property type="evidence" value="ECO:0000318"/>
    <property type="project" value="GO_Central"/>
</dbReference>
<evidence type="ECO:0000256" key="3">
    <source>
        <dbReference type="ARBA" id="ARBA00023125"/>
    </source>
</evidence>
<dbReference type="SMART" id="SM00380">
    <property type="entry name" value="AP2"/>
    <property type="match status" value="1"/>
</dbReference>
<dbReference type="EMBL" id="LFYR01001335">
    <property type="protein sequence ID" value="KMZ62576.1"/>
    <property type="molecule type" value="Genomic_DNA"/>
</dbReference>
<comment type="subcellular location">
    <subcellularLocation>
        <location evidence="1">Nucleus</location>
    </subcellularLocation>
</comment>
<keyword evidence="5" id="KW-0539">Nucleus</keyword>
<feature type="region of interest" description="Disordered" evidence="6">
    <location>
        <begin position="1"/>
        <end position="21"/>
    </location>
</feature>
<protein>
    <recommendedName>
        <fullName evidence="7">AP2/ERF domain-containing protein</fullName>
    </recommendedName>
</protein>
<dbReference type="SUPFAM" id="SSF54171">
    <property type="entry name" value="DNA-binding domain"/>
    <property type="match status" value="1"/>
</dbReference>
<keyword evidence="2" id="KW-0805">Transcription regulation</keyword>
<dbReference type="OrthoDB" id="1917565at2759"/>
<sequence>MAFLSKKIPPQPPAFRPARKIRIVCDDPDATDSSSDEEYSHCRYMKKKQMVVEIRMPSEVLGFPSDSSSQDSSVPTGNPLFPVKTLKKKGFSKTSRISVNRSSKTRGVRRRSWGKWAAEIRDSIRGVRKWLGTFDTEEEAAMAYNEAALELEAEKKALADSFSSTVSINSDVKKQQTSSVSISTTTTSSSPPSIIDVVKNNNNNLVPIPAPLTAGEDDSLSLIPFDDDITPGFFPASMNVDFGLDLDGLVSDDQFGQMLDDAYESMADLPVFDMPNDTSELPTGGEIPMDFDFDPIALMNF</sequence>
<keyword evidence="9" id="KW-1185">Reference proteome</keyword>
<gene>
    <name evidence="8" type="ORF">ZOSMA_452G00110</name>
</gene>
<organism evidence="8 9">
    <name type="scientific">Zostera marina</name>
    <name type="common">Eelgrass</name>
    <dbReference type="NCBI Taxonomy" id="29655"/>
    <lineage>
        <taxon>Eukaryota</taxon>
        <taxon>Viridiplantae</taxon>
        <taxon>Streptophyta</taxon>
        <taxon>Embryophyta</taxon>
        <taxon>Tracheophyta</taxon>
        <taxon>Spermatophyta</taxon>
        <taxon>Magnoliopsida</taxon>
        <taxon>Liliopsida</taxon>
        <taxon>Zosteraceae</taxon>
        <taxon>Zostera</taxon>
    </lineage>
</organism>
<dbReference type="PANTHER" id="PTHR31194">
    <property type="entry name" value="SHN SHINE , DNA BINDING / TRANSCRIPTION FACTOR"/>
    <property type="match status" value="1"/>
</dbReference>
<evidence type="ECO:0000313" key="9">
    <source>
        <dbReference type="Proteomes" id="UP000036987"/>
    </source>
</evidence>
<dbReference type="InterPro" id="IPR036955">
    <property type="entry name" value="AP2/ERF_dom_sf"/>
</dbReference>
<evidence type="ECO:0000256" key="1">
    <source>
        <dbReference type="ARBA" id="ARBA00004123"/>
    </source>
</evidence>
<reference evidence="9" key="1">
    <citation type="journal article" date="2016" name="Nature">
        <title>The genome of the seagrass Zostera marina reveals angiosperm adaptation to the sea.</title>
        <authorList>
            <person name="Olsen J.L."/>
            <person name="Rouze P."/>
            <person name="Verhelst B."/>
            <person name="Lin Y.-C."/>
            <person name="Bayer T."/>
            <person name="Collen J."/>
            <person name="Dattolo E."/>
            <person name="De Paoli E."/>
            <person name="Dittami S."/>
            <person name="Maumus F."/>
            <person name="Michel G."/>
            <person name="Kersting A."/>
            <person name="Lauritano C."/>
            <person name="Lohaus R."/>
            <person name="Toepel M."/>
            <person name="Tonon T."/>
            <person name="Vanneste K."/>
            <person name="Amirebrahimi M."/>
            <person name="Brakel J."/>
            <person name="Bostroem C."/>
            <person name="Chovatia M."/>
            <person name="Grimwood J."/>
            <person name="Jenkins J.W."/>
            <person name="Jueterbock A."/>
            <person name="Mraz A."/>
            <person name="Stam W.T."/>
            <person name="Tice H."/>
            <person name="Bornberg-Bauer E."/>
            <person name="Green P.J."/>
            <person name="Pearson G.A."/>
            <person name="Procaccini G."/>
            <person name="Duarte C.M."/>
            <person name="Schmutz J."/>
            <person name="Reusch T.B.H."/>
            <person name="Van de Peer Y."/>
        </authorList>
    </citation>
    <scope>NUCLEOTIDE SEQUENCE [LARGE SCALE GENOMIC DNA]</scope>
    <source>
        <strain evidence="9">cv. Finnish</strain>
    </source>
</reference>
<evidence type="ECO:0000259" key="7">
    <source>
        <dbReference type="PROSITE" id="PS51032"/>
    </source>
</evidence>
<dbReference type="OMA" id="FFTEEHD"/>
<dbReference type="InterPro" id="IPR016177">
    <property type="entry name" value="DNA-bd_dom_sf"/>
</dbReference>
<feature type="domain" description="AP2/ERF" evidence="7">
    <location>
        <begin position="104"/>
        <end position="163"/>
    </location>
</feature>
<dbReference type="Gene3D" id="3.30.730.10">
    <property type="entry name" value="AP2/ERF domain"/>
    <property type="match status" value="1"/>
</dbReference>
<keyword evidence="4" id="KW-0804">Transcription</keyword>
<evidence type="ECO:0000256" key="2">
    <source>
        <dbReference type="ARBA" id="ARBA00023015"/>
    </source>
</evidence>
<evidence type="ECO:0000256" key="5">
    <source>
        <dbReference type="ARBA" id="ARBA00023242"/>
    </source>
</evidence>
<dbReference type="PROSITE" id="PS51032">
    <property type="entry name" value="AP2_ERF"/>
    <property type="match status" value="1"/>
</dbReference>
<dbReference type="GO" id="GO:0005634">
    <property type="term" value="C:nucleus"/>
    <property type="evidence" value="ECO:0000318"/>
    <property type="project" value="GO_Central"/>
</dbReference>
<dbReference type="AlphaFoldDB" id="A0A0K9P0J4"/>
<dbReference type="InterPro" id="IPR001471">
    <property type="entry name" value="AP2/ERF_dom"/>
</dbReference>
<comment type="caution">
    <text evidence="8">The sequence shown here is derived from an EMBL/GenBank/DDBJ whole genome shotgun (WGS) entry which is preliminary data.</text>
</comment>
<accession>A0A0K9P0J4</accession>
<keyword evidence="3" id="KW-0238">DNA-binding</keyword>
<evidence type="ECO:0000256" key="6">
    <source>
        <dbReference type="SAM" id="MobiDB-lite"/>
    </source>
</evidence>
<name>A0A0K9P0J4_ZOSMR</name>
<dbReference type="InterPro" id="IPR050913">
    <property type="entry name" value="AP2/ERF_ERF"/>
</dbReference>